<dbReference type="InterPro" id="IPR001667">
    <property type="entry name" value="DDH_dom"/>
</dbReference>
<dbReference type="GO" id="GO:0004309">
    <property type="term" value="F:exopolyphosphatase activity"/>
    <property type="evidence" value="ECO:0007669"/>
    <property type="project" value="TreeGrafter"/>
</dbReference>
<proteinExistence type="predicted"/>
<dbReference type="Gene3D" id="3.90.1640.10">
    <property type="entry name" value="inorganic pyrophosphatase (n-terminal core)"/>
    <property type="match status" value="1"/>
</dbReference>
<dbReference type="Proteomes" id="UP000472263">
    <property type="component" value="Chromosome 11"/>
</dbReference>
<sequence>NICLAAGLSAGRLLTRLFSPQNGSHGNLLFHVVLGDESCDLDSVVSSLAMAYFLSQISPGNSVVVPVLNVPRSEFQLRADCRFLLTEVGVAMETLVFRDEVDLGRLHGNRRLALTLVDHNVLSSTDSGLQGAVVEVIDHHQLETNASSSCSVAVETVASCATMVTERILSRAPQILDRQLALLLYGAVVLGGAPLCRGGGADGQVVELLEAQFPELPARGALQGALHRARTDLTGQSLLGNVVVLCLCPQSFLRRSRLQQELCQLCAARRLAALVAMTISFNNQSHEPVRQLAVYSSSSAHRQQISHALWSSQSPALCLSPVSCPYKDILAYQQGNSLASRRKLLPVLRRFLSGWERAQVHCGAEEEELEQLDMMISDSLRSAGGAVPPTPTNSLVDGCPLDAGFNQEALLEKFSRMGGATEEQGGGGL</sequence>
<reference evidence="2" key="1">
    <citation type="submission" date="2019-06" db="EMBL/GenBank/DDBJ databases">
        <authorList>
            <consortium name="Wellcome Sanger Institute Data Sharing"/>
        </authorList>
    </citation>
    <scope>NUCLEOTIDE SEQUENCE [LARGE SCALE GENOMIC DNA]</scope>
</reference>
<dbReference type="GeneTree" id="ENSGT00450000040262"/>
<dbReference type="InterPro" id="IPR038222">
    <property type="entry name" value="DHHA2_dom_sf"/>
</dbReference>
<dbReference type="AlphaFoldDB" id="A0A667YX60"/>
<evidence type="ECO:0000313" key="2">
    <source>
        <dbReference type="Ensembl" id="ENSMMDP00005025701.1"/>
    </source>
</evidence>
<organism evidence="2 3">
    <name type="scientific">Myripristis murdjan</name>
    <name type="common">pinecone soldierfish</name>
    <dbReference type="NCBI Taxonomy" id="586833"/>
    <lineage>
        <taxon>Eukaryota</taxon>
        <taxon>Metazoa</taxon>
        <taxon>Chordata</taxon>
        <taxon>Craniata</taxon>
        <taxon>Vertebrata</taxon>
        <taxon>Euteleostomi</taxon>
        <taxon>Actinopterygii</taxon>
        <taxon>Neopterygii</taxon>
        <taxon>Teleostei</taxon>
        <taxon>Neoteleostei</taxon>
        <taxon>Acanthomorphata</taxon>
        <taxon>Holocentriformes</taxon>
        <taxon>Holocentridae</taxon>
        <taxon>Myripristis</taxon>
    </lineage>
</organism>
<dbReference type="PANTHER" id="PTHR12112">
    <property type="entry name" value="BNIP - RELATED"/>
    <property type="match status" value="1"/>
</dbReference>
<evidence type="ECO:0000313" key="3">
    <source>
        <dbReference type="Proteomes" id="UP000472263"/>
    </source>
</evidence>
<dbReference type="PANTHER" id="PTHR12112:SF47">
    <property type="entry name" value="EXOPOLYPHOSPHATASE PRUNE1"/>
    <property type="match status" value="1"/>
</dbReference>
<dbReference type="GO" id="GO:0005737">
    <property type="term" value="C:cytoplasm"/>
    <property type="evidence" value="ECO:0007669"/>
    <property type="project" value="TreeGrafter"/>
</dbReference>
<dbReference type="InterPro" id="IPR038763">
    <property type="entry name" value="DHH_sf"/>
</dbReference>
<reference evidence="2" key="3">
    <citation type="submission" date="2025-09" db="UniProtKB">
        <authorList>
            <consortium name="Ensembl"/>
        </authorList>
    </citation>
    <scope>IDENTIFICATION</scope>
</reference>
<evidence type="ECO:0000259" key="1">
    <source>
        <dbReference type="Pfam" id="PF01368"/>
    </source>
</evidence>
<dbReference type="Pfam" id="PF01368">
    <property type="entry name" value="DHH"/>
    <property type="match status" value="1"/>
</dbReference>
<dbReference type="Gene3D" id="3.10.310.20">
    <property type="entry name" value="DHHA2 domain"/>
    <property type="match status" value="1"/>
</dbReference>
<feature type="domain" description="DDH" evidence="1">
    <location>
        <begin position="32"/>
        <end position="186"/>
    </location>
</feature>
<protein>
    <submittedName>
        <fullName evidence="2">Prune exopolyphosphatase</fullName>
    </submittedName>
</protein>
<name>A0A667YX60_9TELE</name>
<keyword evidence="3" id="KW-1185">Reference proteome</keyword>
<dbReference type="SUPFAM" id="SSF64182">
    <property type="entry name" value="DHH phosphoesterases"/>
    <property type="match status" value="1"/>
</dbReference>
<accession>A0A667YX60</accession>
<dbReference type="Ensembl" id="ENSMMDT00005026244.1">
    <property type="protein sequence ID" value="ENSMMDP00005025701.1"/>
    <property type="gene ID" value="ENSMMDG00005012310.1"/>
</dbReference>
<dbReference type="InParanoid" id="A0A667YX60"/>
<reference evidence="2" key="2">
    <citation type="submission" date="2025-08" db="UniProtKB">
        <authorList>
            <consortium name="Ensembl"/>
        </authorList>
    </citation>
    <scope>IDENTIFICATION</scope>
</reference>